<dbReference type="Pfam" id="PF03932">
    <property type="entry name" value="CutC"/>
    <property type="match status" value="1"/>
</dbReference>
<reference evidence="3 4" key="1">
    <citation type="journal article" date="2014" name="Proc. Natl. Acad. Sci. U.S.A.">
        <title>Functional type 2 photosynthetic reaction centers found in the rare bacterial phylum Gemmatimonadetes.</title>
        <authorList>
            <person name="Zeng Y."/>
            <person name="Feng F."/>
            <person name="Medova H."/>
            <person name="Dean J."/>
            <person name="Koblizek M."/>
        </authorList>
    </citation>
    <scope>NUCLEOTIDE SEQUENCE [LARGE SCALE GENOMIC DNA]</scope>
    <source>
        <strain evidence="3 4">AP64</strain>
    </source>
</reference>
<dbReference type="EMBL" id="CP011454">
    <property type="protein sequence ID" value="AMW06602.1"/>
    <property type="molecule type" value="Genomic_DNA"/>
</dbReference>
<dbReference type="KEGG" id="gph:GEMMAAP_06090"/>
<evidence type="ECO:0000313" key="3">
    <source>
        <dbReference type="EMBL" id="AMW06602.1"/>
    </source>
</evidence>
<keyword evidence="2" id="KW-0963">Cytoplasm</keyword>
<organism evidence="3 4">
    <name type="scientific">Gemmatimonas phototrophica</name>
    <dbReference type="NCBI Taxonomy" id="1379270"/>
    <lineage>
        <taxon>Bacteria</taxon>
        <taxon>Pseudomonadati</taxon>
        <taxon>Gemmatimonadota</taxon>
        <taxon>Gemmatimonadia</taxon>
        <taxon>Gemmatimonadales</taxon>
        <taxon>Gemmatimonadaceae</taxon>
        <taxon>Gemmatimonas</taxon>
    </lineage>
</organism>
<proteinExistence type="inferred from homology"/>
<dbReference type="GO" id="GO:0005737">
    <property type="term" value="C:cytoplasm"/>
    <property type="evidence" value="ECO:0007669"/>
    <property type="project" value="UniProtKB-SubCell"/>
</dbReference>
<dbReference type="PANTHER" id="PTHR12598:SF0">
    <property type="entry name" value="COPPER HOMEOSTASIS PROTEIN CUTC HOMOLOG"/>
    <property type="match status" value="1"/>
</dbReference>
<evidence type="ECO:0000313" key="4">
    <source>
        <dbReference type="Proteomes" id="UP000076404"/>
    </source>
</evidence>
<name>A0A143BPV6_9BACT</name>
<dbReference type="PANTHER" id="PTHR12598">
    <property type="entry name" value="COPPER HOMEOSTASIS PROTEIN CUTC"/>
    <property type="match status" value="1"/>
</dbReference>
<dbReference type="SUPFAM" id="SSF110395">
    <property type="entry name" value="CutC-like"/>
    <property type="match status" value="1"/>
</dbReference>
<comment type="similarity">
    <text evidence="1 2">Belongs to the CutC family.</text>
</comment>
<gene>
    <name evidence="2" type="primary">cutC</name>
    <name evidence="3" type="ORF">GEMMAAP_06090</name>
</gene>
<dbReference type="HAMAP" id="MF_00795">
    <property type="entry name" value="CutC"/>
    <property type="match status" value="1"/>
</dbReference>
<dbReference type="STRING" id="1379270.GEMMAAP_06090"/>
<evidence type="ECO:0000256" key="1">
    <source>
        <dbReference type="ARBA" id="ARBA00007768"/>
    </source>
</evidence>
<protein>
    <recommendedName>
        <fullName evidence="2">PF03932 family protein CutC</fullName>
    </recommendedName>
</protein>
<dbReference type="Gene3D" id="3.20.20.380">
    <property type="entry name" value="Copper homeostasis (CutC) domain"/>
    <property type="match status" value="1"/>
</dbReference>
<sequence>MVEACCDSVYTALAAQNAGADRIELCGPGDGGTTPSLGLMARCRDLMSVPLHVMIRPHTRDFVYHDDDLDVMANDIVTAKALGMDGVVLGPLQRDDTVHLQQLMALVQLARPLKVAFHRAFDRTPDAFAALHALMQASVDLVLTSGQAATALDGAATLNALRQRAGDRLTILAGGNVRGTNVRELVQRSEVRQVHARAADPAIVRDVIRALQNS</sequence>
<comment type="caution">
    <text evidence="2">Once thought to be involved in copper homeostasis, experiments in E.coli have shown this is not the case.</text>
</comment>
<reference evidence="3 4" key="2">
    <citation type="journal article" date="2016" name="Environ. Microbiol. Rep.">
        <title>Metagenomic evidence for the presence of phototrophic Gemmatimonadetes bacteria in diverse environments.</title>
        <authorList>
            <person name="Zeng Y."/>
            <person name="Baumbach J."/>
            <person name="Barbosa E.G."/>
            <person name="Azevedo V."/>
            <person name="Zhang C."/>
            <person name="Koblizek M."/>
        </authorList>
    </citation>
    <scope>NUCLEOTIDE SEQUENCE [LARGE SCALE GENOMIC DNA]</scope>
    <source>
        <strain evidence="3 4">AP64</strain>
    </source>
</reference>
<dbReference type="AlphaFoldDB" id="A0A143BPV6"/>
<keyword evidence="4" id="KW-1185">Reference proteome</keyword>
<accession>A0A143BPV6</accession>
<dbReference type="InterPro" id="IPR005627">
    <property type="entry name" value="CutC-like"/>
</dbReference>
<dbReference type="InterPro" id="IPR036822">
    <property type="entry name" value="CutC-like_dom_sf"/>
</dbReference>
<evidence type="ECO:0000256" key="2">
    <source>
        <dbReference type="HAMAP-Rule" id="MF_00795"/>
    </source>
</evidence>
<comment type="subcellular location">
    <subcellularLocation>
        <location evidence="2">Cytoplasm</location>
    </subcellularLocation>
</comment>
<dbReference type="GO" id="GO:0005507">
    <property type="term" value="F:copper ion binding"/>
    <property type="evidence" value="ECO:0007669"/>
    <property type="project" value="TreeGrafter"/>
</dbReference>
<dbReference type="Proteomes" id="UP000076404">
    <property type="component" value="Chromosome"/>
</dbReference>
<dbReference type="eggNOG" id="COG3142">
    <property type="taxonomic scope" value="Bacteria"/>
</dbReference>